<feature type="transmembrane region" description="Helical" evidence="12">
    <location>
        <begin position="285"/>
        <end position="305"/>
    </location>
</feature>
<keyword evidence="14" id="KW-1185">Reference proteome</keyword>
<dbReference type="InterPro" id="IPR000109">
    <property type="entry name" value="POT_fam"/>
</dbReference>
<dbReference type="AlphaFoldDB" id="V8NWD3"/>
<feature type="transmembrane region" description="Helical" evidence="12">
    <location>
        <begin position="145"/>
        <end position="165"/>
    </location>
</feature>
<feature type="transmembrane region" description="Helical" evidence="12">
    <location>
        <begin position="565"/>
        <end position="583"/>
    </location>
</feature>
<comment type="function">
    <text evidence="10">Proton oligopeptide cotransporter.</text>
</comment>
<dbReference type="Proteomes" id="UP000018936">
    <property type="component" value="Unassembled WGS sequence"/>
</dbReference>
<evidence type="ECO:0000256" key="10">
    <source>
        <dbReference type="ARBA" id="ARBA00058436"/>
    </source>
</evidence>
<evidence type="ECO:0000256" key="3">
    <source>
        <dbReference type="ARBA" id="ARBA00022448"/>
    </source>
</evidence>
<name>V8NWD3_OPHHA</name>
<evidence type="ECO:0000313" key="13">
    <source>
        <dbReference type="EMBL" id="ETE66544.1"/>
    </source>
</evidence>
<dbReference type="Pfam" id="PF00854">
    <property type="entry name" value="PTR2"/>
    <property type="match status" value="1"/>
</dbReference>
<reference evidence="13 14" key="1">
    <citation type="journal article" date="2013" name="Proc. Natl. Acad. Sci. U.S.A.">
        <title>The king cobra genome reveals dynamic gene evolution and adaptation in the snake venom system.</title>
        <authorList>
            <person name="Vonk F.J."/>
            <person name="Casewell N.R."/>
            <person name="Henkel C.V."/>
            <person name="Heimberg A.M."/>
            <person name="Jansen H.J."/>
            <person name="McCleary R.J."/>
            <person name="Kerkkamp H.M."/>
            <person name="Vos R.A."/>
            <person name="Guerreiro I."/>
            <person name="Calvete J.J."/>
            <person name="Wuster W."/>
            <person name="Woods A.E."/>
            <person name="Logan J.M."/>
            <person name="Harrison R.A."/>
            <person name="Castoe T.A."/>
            <person name="de Koning A.P."/>
            <person name="Pollock D.D."/>
            <person name="Yandell M."/>
            <person name="Calderon D."/>
            <person name="Renjifo C."/>
            <person name="Currier R.B."/>
            <person name="Salgado D."/>
            <person name="Pla D."/>
            <person name="Sanz L."/>
            <person name="Hyder A.S."/>
            <person name="Ribeiro J.M."/>
            <person name="Arntzen J.W."/>
            <person name="van den Thillart G.E."/>
            <person name="Boetzer M."/>
            <person name="Pirovano W."/>
            <person name="Dirks R.P."/>
            <person name="Spaink H.P."/>
            <person name="Duboule D."/>
            <person name="McGlinn E."/>
            <person name="Kini R.M."/>
            <person name="Richardson M.K."/>
        </authorList>
    </citation>
    <scope>NUCLEOTIDE SEQUENCE</scope>
    <source>
        <tissue evidence="13">Blood</tissue>
    </source>
</reference>
<dbReference type="FunFam" id="1.20.1250.20:FF:000316">
    <property type="entry name" value="Solute carrier family 15, member 5"/>
    <property type="match status" value="1"/>
</dbReference>
<keyword evidence="5" id="KW-0769">Symport</keyword>
<feature type="transmembrane region" description="Helical" evidence="12">
    <location>
        <begin position="257"/>
        <end position="278"/>
    </location>
</feature>
<dbReference type="EMBL" id="AZIM01001535">
    <property type="protein sequence ID" value="ETE66544.1"/>
    <property type="molecule type" value="Genomic_DNA"/>
</dbReference>
<dbReference type="Gene3D" id="1.20.1250.20">
    <property type="entry name" value="MFS general substrate transporter like domains"/>
    <property type="match status" value="1"/>
</dbReference>
<comment type="caution">
    <text evidence="13">The sequence shown here is derived from an EMBL/GenBank/DDBJ whole genome shotgun (WGS) entry which is preliminary data.</text>
</comment>
<keyword evidence="3" id="KW-0813">Transport</keyword>
<evidence type="ECO:0000256" key="1">
    <source>
        <dbReference type="ARBA" id="ARBA00004141"/>
    </source>
</evidence>
<evidence type="ECO:0000256" key="2">
    <source>
        <dbReference type="ARBA" id="ARBA00005982"/>
    </source>
</evidence>
<feature type="non-terminal residue" evidence="13">
    <location>
        <position position="634"/>
    </location>
</feature>
<dbReference type="GO" id="GO:0015293">
    <property type="term" value="F:symporter activity"/>
    <property type="evidence" value="ECO:0007669"/>
    <property type="project" value="UniProtKB-KW"/>
</dbReference>
<dbReference type="GO" id="GO:0016020">
    <property type="term" value="C:membrane"/>
    <property type="evidence" value="ECO:0007669"/>
    <property type="project" value="UniProtKB-SubCell"/>
</dbReference>
<dbReference type="GO" id="GO:0015031">
    <property type="term" value="P:protein transport"/>
    <property type="evidence" value="ECO:0007669"/>
    <property type="project" value="UniProtKB-KW"/>
</dbReference>
<comment type="similarity">
    <text evidence="2">Belongs to the major facilitator superfamily. Proton-dependent oligopeptide transporter (POT/PTR) (TC 2.A.17) family.</text>
</comment>
<comment type="subcellular location">
    <subcellularLocation>
        <location evidence="1">Membrane</location>
        <topology evidence="1">Multi-pass membrane protein</topology>
    </subcellularLocation>
</comment>
<protein>
    <recommendedName>
        <fullName evidence="11">Solute carrier family 15 member 5</fullName>
    </recommendedName>
</protein>
<dbReference type="OrthoDB" id="8904098at2759"/>
<proteinExistence type="inferred from homology"/>
<organism evidence="13 14">
    <name type="scientific">Ophiophagus hannah</name>
    <name type="common">King cobra</name>
    <name type="synonym">Naja hannah</name>
    <dbReference type="NCBI Taxonomy" id="8665"/>
    <lineage>
        <taxon>Eukaryota</taxon>
        <taxon>Metazoa</taxon>
        <taxon>Chordata</taxon>
        <taxon>Craniata</taxon>
        <taxon>Vertebrata</taxon>
        <taxon>Euteleostomi</taxon>
        <taxon>Lepidosauria</taxon>
        <taxon>Squamata</taxon>
        <taxon>Bifurcata</taxon>
        <taxon>Unidentata</taxon>
        <taxon>Episquamata</taxon>
        <taxon>Toxicofera</taxon>
        <taxon>Serpentes</taxon>
        <taxon>Colubroidea</taxon>
        <taxon>Elapidae</taxon>
        <taxon>Elapinae</taxon>
        <taxon>Ophiophagus</taxon>
    </lineage>
</organism>
<keyword evidence="8 12" id="KW-1133">Transmembrane helix</keyword>
<dbReference type="PANTHER" id="PTHR11654">
    <property type="entry name" value="OLIGOPEPTIDE TRANSPORTER-RELATED"/>
    <property type="match status" value="1"/>
</dbReference>
<keyword evidence="4 12" id="KW-0812">Transmembrane</keyword>
<keyword evidence="9 12" id="KW-0472">Membrane</keyword>
<evidence type="ECO:0000256" key="11">
    <source>
        <dbReference type="ARBA" id="ARBA00070839"/>
    </source>
</evidence>
<evidence type="ECO:0000256" key="8">
    <source>
        <dbReference type="ARBA" id="ARBA00022989"/>
    </source>
</evidence>
<evidence type="ECO:0000256" key="6">
    <source>
        <dbReference type="ARBA" id="ARBA00022856"/>
    </source>
</evidence>
<evidence type="ECO:0000256" key="12">
    <source>
        <dbReference type="SAM" id="Phobius"/>
    </source>
</evidence>
<feature type="transmembrane region" description="Helical" evidence="12">
    <location>
        <begin position="526"/>
        <end position="545"/>
    </location>
</feature>
<feature type="transmembrane region" description="Helical" evidence="12">
    <location>
        <begin position="171"/>
        <end position="196"/>
    </location>
</feature>
<feature type="transmembrane region" description="Helical" evidence="12">
    <location>
        <begin position="217"/>
        <end position="237"/>
    </location>
</feature>
<evidence type="ECO:0000256" key="9">
    <source>
        <dbReference type="ARBA" id="ARBA00023136"/>
    </source>
</evidence>
<evidence type="ECO:0000256" key="4">
    <source>
        <dbReference type="ARBA" id="ARBA00022692"/>
    </source>
</evidence>
<dbReference type="InterPro" id="IPR036259">
    <property type="entry name" value="MFS_trans_sf"/>
</dbReference>
<dbReference type="SUPFAM" id="SSF103473">
    <property type="entry name" value="MFS general substrate transporter"/>
    <property type="match status" value="1"/>
</dbReference>
<feature type="transmembrane region" description="Helical" evidence="12">
    <location>
        <begin position="495"/>
        <end position="514"/>
    </location>
</feature>
<keyword evidence="6" id="KW-0571">Peptide transport</keyword>
<feature type="transmembrane region" description="Helical" evidence="12">
    <location>
        <begin position="442"/>
        <end position="461"/>
    </location>
</feature>
<evidence type="ECO:0000256" key="5">
    <source>
        <dbReference type="ARBA" id="ARBA00022847"/>
    </source>
</evidence>
<evidence type="ECO:0000256" key="7">
    <source>
        <dbReference type="ARBA" id="ARBA00022927"/>
    </source>
</evidence>
<accession>V8NWD3</accession>
<feature type="transmembrane region" description="Helical" evidence="12">
    <location>
        <begin position="408"/>
        <end position="430"/>
    </location>
</feature>
<gene>
    <name evidence="13" type="primary">SLC15A5</name>
    <name evidence="13" type="ORF">L345_07673</name>
</gene>
<feature type="transmembrane region" description="Helical" evidence="12">
    <location>
        <begin position="119"/>
        <end position="138"/>
    </location>
</feature>
<feature type="non-terminal residue" evidence="13">
    <location>
        <position position="1"/>
    </location>
</feature>
<dbReference type="GO" id="GO:0015833">
    <property type="term" value="P:peptide transport"/>
    <property type="evidence" value="ECO:0007669"/>
    <property type="project" value="UniProtKB-KW"/>
</dbReference>
<evidence type="ECO:0000313" key="14">
    <source>
        <dbReference type="Proteomes" id="UP000018936"/>
    </source>
</evidence>
<sequence length="634" mass="71911">YLTDSCKDCIFHRYATHLQLKKKEIEKEKEKWKNHPDANKEHNGAFDCILQDNKIMTQIKDERNDEMSVFLTGRSLIHKKEYRLRERRQANPFGLTSSKFEKEFQAMVCLLLVELCEKFTFYGIVCNMILFCTIKLGYHNHEAAMLNVCFAGACTVAPVLMGWLAEHPVGRIRLVYLCALLHFIGTALLPVVAFPFEDFFIDKHYVLHTLAKKKQEALFYIALLATCLGSGGIRAIVCPLSVYNPDEYRPKELLSFFNWFHWLVNLSSAIVFISISYIQQSVAQNLGFLIPFVSILMGLITIHMARSEMIYQPPKGSCLLTICGIIINALKVCCVQCRYFSGNVANWLDHAKENYGGHYTETQVENTKLLIRLFPLFAFQILYRSCVMQIPSGYNIQTMNSNLNLNGFLLPIAAMNVISILPFLILAPLLECVNACLLNAKTIVGNTSATLSMVVAGFLELRRKHFPLVEQTLSGKALLVSSMPCLHLAPQYLLLGVAETLVTPTCVFITFRFLPGQIRGVAMQILAFFNGAGCIMGAFLIQTTYIGSQGEWFPNILNEGKLERFFFFLASLMIVNTLGFWTISHKYNNLQEDYDEGFRGSLLQEQLLQHEKSLKFYDSILVCPSPLSRVETLL</sequence>
<keyword evidence="7" id="KW-0653">Protein transport</keyword>